<evidence type="ECO:0000313" key="15">
    <source>
        <dbReference type="EMBL" id="MDP9827981.1"/>
    </source>
</evidence>
<evidence type="ECO:0000259" key="14">
    <source>
        <dbReference type="Pfam" id="PF20260"/>
    </source>
</evidence>
<comment type="subcellular location">
    <subcellularLocation>
        <location evidence="1 12">Cytoplasm</location>
    </subcellularLocation>
</comment>
<comment type="similarity">
    <text evidence="2 12">Belongs to the RNA methyltransferase RsmE family.</text>
</comment>
<organism evidence="15 16">
    <name type="scientific">Kineosporia succinea</name>
    <dbReference type="NCBI Taxonomy" id="84632"/>
    <lineage>
        <taxon>Bacteria</taxon>
        <taxon>Bacillati</taxon>
        <taxon>Actinomycetota</taxon>
        <taxon>Actinomycetes</taxon>
        <taxon>Kineosporiales</taxon>
        <taxon>Kineosporiaceae</taxon>
        <taxon>Kineosporia</taxon>
    </lineage>
</organism>
<feature type="domain" description="Ribosomal RNA small subunit methyltransferase E PUA-like" evidence="14">
    <location>
        <begin position="24"/>
        <end position="68"/>
    </location>
</feature>
<dbReference type="PANTHER" id="PTHR30027">
    <property type="entry name" value="RIBOSOMAL RNA SMALL SUBUNIT METHYLTRANSFERASE E"/>
    <property type="match status" value="1"/>
</dbReference>
<evidence type="ECO:0000256" key="9">
    <source>
        <dbReference type="ARBA" id="ARBA00022691"/>
    </source>
</evidence>
<evidence type="ECO:0000256" key="8">
    <source>
        <dbReference type="ARBA" id="ARBA00022679"/>
    </source>
</evidence>
<dbReference type="EC" id="2.1.1.193" evidence="3 12"/>
<dbReference type="GO" id="GO:0032259">
    <property type="term" value="P:methylation"/>
    <property type="evidence" value="ECO:0007669"/>
    <property type="project" value="UniProtKB-KW"/>
</dbReference>
<comment type="function">
    <text evidence="10 12">Specifically methylates the N3 position of the uracil ring of uridine 1498 (m3U1498) in 16S rRNA. Acts on the fully assembled 30S ribosomal subunit.</text>
</comment>
<evidence type="ECO:0000259" key="13">
    <source>
        <dbReference type="Pfam" id="PF04452"/>
    </source>
</evidence>
<evidence type="ECO:0000256" key="4">
    <source>
        <dbReference type="ARBA" id="ARBA00013673"/>
    </source>
</evidence>
<dbReference type="EMBL" id="JAUSQZ010000001">
    <property type="protein sequence ID" value="MDP9827981.1"/>
    <property type="molecule type" value="Genomic_DNA"/>
</dbReference>
<dbReference type="PANTHER" id="PTHR30027:SF3">
    <property type="entry name" value="16S RRNA (URACIL(1498)-N(3))-METHYLTRANSFERASE"/>
    <property type="match status" value="1"/>
</dbReference>
<dbReference type="Gene3D" id="3.40.1280.10">
    <property type="match status" value="1"/>
</dbReference>
<evidence type="ECO:0000256" key="6">
    <source>
        <dbReference type="ARBA" id="ARBA00022552"/>
    </source>
</evidence>
<feature type="domain" description="Ribosomal RNA small subunit methyltransferase E methyltransferase" evidence="13">
    <location>
        <begin position="79"/>
        <end position="240"/>
    </location>
</feature>
<evidence type="ECO:0000256" key="12">
    <source>
        <dbReference type="PIRNR" id="PIRNR015601"/>
    </source>
</evidence>
<dbReference type="GO" id="GO:0008168">
    <property type="term" value="F:methyltransferase activity"/>
    <property type="evidence" value="ECO:0007669"/>
    <property type="project" value="UniProtKB-KW"/>
</dbReference>
<dbReference type="InterPro" id="IPR046886">
    <property type="entry name" value="RsmE_MTase_dom"/>
</dbReference>
<protein>
    <recommendedName>
        <fullName evidence="4 12">Ribosomal RNA small subunit methyltransferase E</fullName>
        <ecNumber evidence="3 12">2.1.1.193</ecNumber>
    </recommendedName>
</protein>
<accession>A0ABT9P5L4</accession>
<dbReference type="CDD" id="cd18084">
    <property type="entry name" value="RsmE-like"/>
    <property type="match status" value="1"/>
</dbReference>
<dbReference type="PIRSF" id="PIRSF015601">
    <property type="entry name" value="MTase_slr0722"/>
    <property type="match status" value="1"/>
</dbReference>
<name>A0ABT9P5L4_9ACTN</name>
<evidence type="ECO:0000256" key="3">
    <source>
        <dbReference type="ARBA" id="ARBA00012328"/>
    </source>
</evidence>
<dbReference type="RefSeq" id="WP_307244689.1">
    <property type="nucleotide sequence ID" value="NZ_JAUSQZ010000001.1"/>
</dbReference>
<dbReference type="Proteomes" id="UP001235712">
    <property type="component" value="Unassembled WGS sequence"/>
</dbReference>
<comment type="catalytic activity">
    <reaction evidence="11 12">
        <text>uridine(1498) in 16S rRNA + S-adenosyl-L-methionine = N(3)-methyluridine(1498) in 16S rRNA + S-adenosyl-L-homocysteine + H(+)</text>
        <dbReference type="Rhea" id="RHEA:42920"/>
        <dbReference type="Rhea" id="RHEA-COMP:10283"/>
        <dbReference type="Rhea" id="RHEA-COMP:10284"/>
        <dbReference type="ChEBI" id="CHEBI:15378"/>
        <dbReference type="ChEBI" id="CHEBI:57856"/>
        <dbReference type="ChEBI" id="CHEBI:59789"/>
        <dbReference type="ChEBI" id="CHEBI:65315"/>
        <dbReference type="ChEBI" id="CHEBI:74502"/>
        <dbReference type="EC" id="2.1.1.193"/>
    </reaction>
</comment>
<dbReference type="InterPro" id="IPR029026">
    <property type="entry name" value="tRNA_m1G_MTases_N"/>
</dbReference>
<keyword evidence="16" id="KW-1185">Reference proteome</keyword>
<evidence type="ECO:0000256" key="5">
    <source>
        <dbReference type="ARBA" id="ARBA00022490"/>
    </source>
</evidence>
<keyword evidence="5 12" id="KW-0963">Cytoplasm</keyword>
<evidence type="ECO:0000256" key="2">
    <source>
        <dbReference type="ARBA" id="ARBA00005528"/>
    </source>
</evidence>
<evidence type="ECO:0000256" key="10">
    <source>
        <dbReference type="ARBA" id="ARBA00025699"/>
    </source>
</evidence>
<reference evidence="15 16" key="1">
    <citation type="submission" date="2023-07" db="EMBL/GenBank/DDBJ databases">
        <title>Sequencing the genomes of 1000 actinobacteria strains.</title>
        <authorList>
            <person name="Klenk H.-P."/>
        </authorList>
    </citation>
    <scope>NUCLEOTIDE SEQUENCE [LARGE SCALE GENOMIC DNA]</scope>
    <source>
        <strain evidence="15 16">DSM 44388</strain>
    </source>
</reference>
<evidence type="ECO:0000313" key="16">
    <source>
        <dbReference type="Proteomes" id="UP001235712"/>
    </source>
</evidence>
<keyword evidence="9 12" id="KW-0949">S-adenosyl-L-methionine</keyword>
<evidence type="ECO:0000256" key="1">
    <source>
        <dbReference type="ARBA" id="ARBA00004496"/>
    </source>
</evidence>
<dbReference type="Gene3D" id="2.40.240.20">
    <property type="entry name" value="Hypothetical PUA domain-like, domain 1"/>
    <property type="match status" value="1"/>
</dbReference>
<comment type="caution">
    <text evidence="15">The sequence shown here is derived from an EMBL/GenBank/DDBJ whole genome shotgun (WGS) entry which is preliminary data.</text>
</comment>
<keyword evidence="6 12" id="KW-0698">rRNA processing</keyword>
<dbReference type="InterPro" id="IPR015947">
    <property type="entry name" value="PUA-like_sf"/>
</dbReference>
<dbReference type="Pfam" id="PF04452">
    <property type="entry name" value="Methyltrans_RNA"/>
    <property type="match status" value="1"/>
</dbReference>
<evidence type="ECO:0000256" key="11">
    <source>
        <dbReference type="ARBA" id="ARBA00047944"/>
    </source>
</evidence>
<dbReference type="SUPFAM" id="SSF75217">
    <property type="entry name" value="alpha/beta knot"/>
    <property type="match status" value="1"/>
</dbReference>
<dbReference type="NCBIfam" id="NF008693">
    <property type="entry name" value="PRK11713.2-3"/>
    <property type="match status" value="1"/>
</dbReference>
<dbReference type="NCBIfam" id="TIGR00046">
    <property type="entry name" value="RsmE family RNA methyltransferase"/>
    <property type="match status" value="1"/>
</dbReference>
<keyword evidence="8 12" id="KW-0808">Transferase</keyword>
<dbReference type="SUPFAM" id="SSF88697">
    <property type="entry name" value="PUA domain-like"/>
    <property type="match status" value="1"/>
</dbReference>
<dbReference type="Pfam" id="PF20260">
    <property type="entry name" value="PUA_4"/>
    <property type="match status" value="1"/>
</dbReference>
<evidence type="ECO:0000256" key="7">
    <source>
        <dbReference type="ARBA" id="ARBA00022603"/>
    </source>
</evidence>
<dbReference type="InterPro" id="IPR006700">
    <property type="entry name" value="RsmE"/>
</dbReference>
<keyword evidence="7 12" id="KW-0489">Methyltransferase</keyword>
<dbReference type="InterPro" id="IPR029028">
    <property type="entry name" value="Alpha/beta_knot_MTases"/>
</dbReference>
<sequence length="248" mass="25710">MTLPRFFTEPGALTGAAPSTTLVLDGDEGRHAAGVRRIRAGEEIELADGSGLVARCTVTAAGKAHLDLLVDELELTPEPVLRFGLVQALAKGGRDEMALETATEAGVDLVLPWQAARSVSRWEGPKVEKNSRRWATIAREAAKQSRRPRVPVVEPLRSTAALASRLAGADLALVLHEDAGRPLVGLDLPAAGEVLLVVGPEGGIGESELATLTAAGALPVRLGPEVLRTSSAGPLALGILAAASGRWA</sequence>
<gene>
    <name evidence="15" type="ORF">J2S57_003730</name>
</gene>
<dbReference type="InterPro" id="IPR046887">
    <property type="entry name" value="RsmE_PUA-like"/>
</dbReference>
<proteinExistence type="inferred from homology"/>